<protein>
    <submittedName>
        <fullName evidence="1">Uncharacterized protein</fullName>
    </submittedName>
</protein>
<sequence length="237" mass="26648">MSSRYSLHTLLHSFRPRLLARSISSTPRVESGGWFDKIKGVFTGKSTTNSKSSSSSFSLIEFADQMDKARRLGSFRKFEVGRSSATMSEAFKKHIAILRYLGSIDPTGENLKASHKRDATKHCNCAIADVEDVLAKYTWAKEAQKKVDKLKEEGKPLPKNLNEVLRNDLKWAQLVDSNFSNLCYIARSGDALNVNRSLEMKTFYFWRREEVETLAVAALTTLSSTAKLTPQRSSLLS</sequence>
<evidence type="ECO:0000313" key="1">
    <source>
        <dbReference type="EMBL" id="KAG1363780.1"/>
    </source>
</evidence>
<dbReference type="AlphaFoldDB" id="A0A8K0IPK9"/>
<organism evidence="1 2">
    <name type="scientific">Cocos nucifera</name>
    <name type="common">Coconut palm</name>
    <dbReference type="NCBI Taxonomy" id="13894"/>
    <lineage>
        <taxon>Eukaryota</taxon>
        <taxon>Viridiplantae</taxon>
        <taxon>Streptophyta</taxon>
        <taxon>Embryophyta</taxon>
        <taxon>Tracheophyta</taxon>
        <taxon>Spermatophyta</taxon>
        <taxon>Magnoliopsida</taxon>
        <taxon>Liliopsida</taxon>
        <taxon>Arecaceae</taxon>
        <taxon>Arecoideae</taxon>
        <taxon>Cocoseae</taxon>
        <taxon>Attaleinae</taxon>
        <taxon>Cocos</taxon>
    </lineage>
</organism>
<reference evidence="1" key="2">
    <citation type="submission" date="2019-07" db="EMBL/GenBank/DDBJ databases">
        <authorList>
            <person name="Yang Y."/>
            <person name="Bocs S."/>
            <person name="Baudouin L."/>
        </authorList>
    </citation>
    <scope>NUCLEOTIDE SEQUENCE</scope>
    <source>
        <tissue evidence="1">Spear leaf of Hainan Tall coconut</tissue>
    </source>
</reference>
<keyword evidence="2" id="KW-1185">Reference proteome</keyword>
<reference evidence="1" key="1">
    <citation type="journal article" date="2017" name="Gigascience">
        <title>The genome draft of coconut (Cocos nucifera).</title>
        <authorList>
            <person name="Xiao Y."/>
            <person name="Xu P."/>
            <person name="Fan H."/>
            <person name="Baudouin L."/>
            <person name="Xia W."/>
            <person name="Bocs S."/>
            <person name="Xu J."/>
            <person name="Li Q."/>
            <person name="Guo A."/>
            <person name="Zhou L."/>
            <person name="Li J."/>
            <person name="Wu Y."/>
            <person name="Ma Z."/>
            <person name="Armero A."/>
            <person name="Issali A.E."/>
            <person name="Liu N."/>
            <person name="Peng M."/>
            <person name="Yang Y."/>
        </authorList>
    </citation>
    <scope>NUCLEOTIDE SEQUENCE</scope>
    <source>
        <tissue evidence="1">Spear leaf of Hainan Tall coconut</tissue>
    </source>
</reference>
<gene>
    <name evidence="1" type="ORF">COCNU_11G006070</name>
</gene>
<name>A0A8K0IPK9_COCNU</name>
<dbReference type="EMBL" id="CM017882">
    <property type="protein sequence ID" value="KAG1363780.1"/>
    <property type="molecule type" value="Genomic_DNA"/>
</dbReference>
<proteinExistence type="predicted"/>
<dbReference type="OrthoDB" id="432970at2759"/>
<dbReference type="PANTHER" id="PTHR36750">
    <property type="entry name" value="SEC-C MOTIF PROTEIN"/>
    <property type="match status" value="1"/>
</dbReference>
<evidence type="ECO:0000313" key="2">
    <source>
        <dbReference type="Proteomes" id="UP000797356"/>
    </source>
</evidence>
<dbReference type="Proteomes" id="UP000797356">
    <property type="component" value="Chromosome 11"/>
</dbReference>
<dbReference type="PANTHER" id="PTHR36750:SF1">
    <property type="entry name" value="SEC-C MOTIF PROTEIN"/>
    <property type="match status" value="1"/>
</dbReference>
<accession>A0A8K0IPK9</accession>
<comment type="caution">
    <text evidence="1">The sequence shown here is derived from an EMBL/GenBank/DDBJ whole genome shotgun (WGS) entry which is preliminary data.</text>
</comment>